<reference evidence="1 2" key="1">
    <citation type="submission" date="2016-02" db="EMBL/GenBank/DDBJ databases">
        <authorList>
            <consortium name="Pathogen Informatics"/>
        </authorList>
    </citation>
    <scope>NUCLEOTIDE SEQUENCE [LARGE SCALE GENOMIC DNA]</scope>
    <source>
        <strain evidence="1 2">LSS82</strain>
    </source>
</reference>
<dbReference type="EMBL" id="FIIF01000001">
    <property type="protein sequence ID" value="CYV42142.1"/>
    <property type="molecule type" value="Genomic_DNA"/>
</dbReference>
<organism evidence="1 2">
    <name type="scientific">Streptococcus suis</name>
    <dbReference type="NCBI Taxonomy" id="1307"/>
    <lineage>
        <taxon>Bacteria</taxon>
        <taxon>Bacillati</taxon>
        <taxon>Bacillota</taxon>
        <taxon>Bacilli</taxon>
        <taxon>Lactobacillales</taxon>
        <taxon>Streptococcaceae</taxon>
        <taxon>Streptococcus</taxon>
    </lineage>
</organism>
<sequence length="86" mass="9740">MDKPQEVDLAILKRAMFDVINEYTPSSSGFNSSSDDLEESNKELTQFIISEISLPLQAALEEALNPDMDLKTFMRLHNMKMVVSDD</sequence>
<dbReference type="Proteomes" id="UP000074825">
    <property type="component" value="Unassembled WGS sequence"/>
</dbReference>
<name>A0A123TLH5_STRSU</name>
<proteinExistence type="predicted"/>
<evidence type="ECO:0000313" key="1">
    <source>
        <dbReference type="EMBL" id="CYV42142.1"/>
    </source>
</evidence>
<accession>A0A123TLH5</accession>
<dbReference type="RefSeq" id="WP_044757979.1">
    <property type="nucleotide sequence ID" value="NZ_CEDN01000105.1"/>
</dbReference>
<evidence type="ECO:0000313" key="2">
    <source>
        <dbReference type="Proteomes" id="UP000074825"/>
    </source>
</evidence>
<gene>
    <name evidence="1" type="ORF">ERS132444_00119</name>
</gene>
<protein>
    <submittedName>
        <fullName evidence="1">Uncharacterized protein</fullName>
    </submittedName>
</protein>
<dbReference type="AlphaFoldDB" id="A0A123TLH5"/>